<dbReference type="Proteomes" id="UP001295469">
    <property type="component" value="Chromosome A05"/>
</dbReference>
<feature type="region of interest" description="Disordered" evidence="8">
    <location>
        <begin position="722"/>
        <end position="741"/>
    </location>
</feature>
<keyword evidence="2" id="KW-0805">Transcription regulation</keyword>
<dbReference type="PANTHER" id="PTHR12854">
    <property type="entry name" value="ATAXIN 2-RELATED"/>
    <property type="match status" value="1"/>
</dbReference>
<dbReference type="InterPro" id="IPR001289">
    <property type="entry name" value="NFYA"/>
</dbReference>
<feature type="compositionally biased region" description="Low complexity" evidence="8">
    <location>
        <begin position="563"/>
        <end position="580"/>
    </location>
</feature>
<evidence type="ECO:0000256" key="4">
    <source>
        <dbReference type="ARBA" id="ARBA00023159"/>
    </source>
</evidence>
<evidence type="ECO:0000256" key="8">
    <source>
        <dbReference type="SAM" id="MobiDB-lite"/>
    </source>
</evidence>
<accession>A0A816TJ95</accession>
<keyword evidence="3" id="KW-0238">DNA-binding</keyword>
<dbReference type="GO" id="GO:0003723">
    <property type="term" value="F:RNA binding"/>
    <property type="evidence" value="ECO:0007669"/>
    <property type="project" value="InterPro"/>
</dbReference>
<dbReference type="SMART" id="SM00521">
    <property type="entry name" value="CBF"/>
    <property type="match status" value="1"/>
</dbReference>
<dbReference type="Pfam" id="PF14438">
    <property type="entry name" value="SM-ATX"/>
    <property type="match status" value="1"/>
</dbReference>
<feature type="compositionally biased region" description="Basic and acidic residues" evidence="8">
    <location>
        <begin position="328"/>
        <end position="339"/>
    </location>
</feature>
<evidence type="ECO:0000256" key="5">
    <source>
        <dbReference type="ARBA" id="ARBA00023163"/>
    </source>
</evidence>
<dbReference type="Pfam" id="PF06741">
    <property type="entry name" value="LsmAD"/>
    <property type="match status" value="1"/>
</dbReference>
<sequence length="764" mass="83863">MNSQPSSSGYPHTRVDKETGMKVTENGGKAGSVDTPSRDPFVYLTTCKIGHHVEVQLKNGSVYSGIFHAADVENNFGIILKMASLIREGSVRGMKPRAPLVSKPPSKVFIIPADEVVQVIAKDLPVYSNNVSECEKPSELLTDSSISQSYHVDSERELKRWVPDEDVPDCPDLENVFDDPWKRGWNQFEVNETLFGVTSTFDEELYTTKLERGPRTRELEEQALRIAGEIEGENTRDLHVAEERGLQLSGKFDIDEETKYSSVCPANGFDDSGYEEEEEILLDCRNNLTFGDSTTGSNGIKSASAGKDIPIPSPGSNIRNESQLAEQRNGKILESKPSEESVSGLDDTKADAAASDPASVQWRASDKQSSTDGKLAGPLTDRGKSEWPGTSISRNPENSAASSTSSLPMLSPSSSIGSYSSEKSTLNPNAKEFKLNPNAKSFKPSPTATRPQSPVPEGSFYYPPLPQMTGIHIGYGMGAAFPGQQPMVYHNTMQPGPNQTFYPPNGPQYHPQQIIAGQQRPVLFMPPSPYQPTMQVPTNSNIQGSQSFSLTKNLMMPCKMKHSGLQLQDQDSSSTQSTEESGGGYIVSPQGKAIASYTKSTTTSSMVSHDSVFPPTYFNGFLAPEYASQSTVLPHVEMMGLVTSRVPLPHNYQENEPMFVNAKQYHAILRRRKHRAKLEAQNKLIKSRKPYLHESRHLHALKRARGSGGRFLNTKKLQESSKSLCSSLTTPSSSSDRDNMFQNAPFRFSGYPSTHHVSALMSGT</sequence>
<keyword evidence="4" id="KW-0010">Activator</keyword>
<evidence type="ECO:0000256" key="7">
    <source>
        <dbReference type="ARBA" id="ARBA00025911"/>
    </source>
</evidence>
<feature type="compositionally biased region" description="Low complexity" evidence="8">
    <location>
        <begin position="399"/>
        <end position="424"/>
    </location>
</feature>
<evidence type="ECO:0000256" key="2">
    <source>
        <dbReference type="ARBA" id="ARBA00023015"/>
    </source>
</evidence>
<keyword evidence="6" id="KW-0539">Nucleus</keyword>
<dbReference type="AlphaFoldDB" id="A0A816TJ95"/>
<organism evidence="10">
    <name type="scientific">Brassica napus</name>
    <name type="common">Rape</name>
    <dbReference type="NCBI Taxonomy" id="3708"/>
    <lineage>
        <taxon>Eukaryota</taxon>
        <taxon>Viridiplantae</taxon>
        <taxon>Streptophyta</taxon>
        <taxon>Embryophyta</taxon>
        <taxon>Tracheophyta</taxon>
        <taxon>Spermatophyta</taxon>
        <taxon>Magnoliopsida</taxon>
        <taxon>eudicotyledons</taxon>
        <taxon>Gunneridae</taxon>
        <taxon>Pentapetalae</taxon>
        <taxon>rosids</taxon>
        <taxon>malvids</taxon>
        <taxon>Brassicales</taxon>
        <taxon>Brassicaceae</taxon>
        <taxon>Brassiceae</taxon>
        <taxon>Brassica</taxon>
    </lineage>
</organism>
<feature type="region of interest" description="Disordered" evidence="8">
    <location>
        <begin position="296"/>
        <end position="461"/>
    </location>
</feature>
<dbReference type="PANTHER" id="PTHR12854:SF7">
    <property type="entry name" value="ATAXIN-2 HOMOLOG"/>
    <property type="match status" value="1"/>
</dbReference>
<keyword evidence="5" id="KW-0804">Transcription</keyword>
<dbReference type="GO" id="GO:0003700">
    <property type="term" value="F:DNA-binding transcription factor activity"/>
    <property type="evidence" value="ECO:0007669"/>
    <property type="project" value="InterPro"/>
</dbReference>
<feature type="region of interest" description="Disordered" evidence="8">
    <location>
        <begin position="562"/>
        <end position="588"/>
    </location>
</feature>
<dbReference type="Pfam" id="PF02045">
    <property type="entry name" value="CBFB_NFYA"/>
    <property type="match status" value="1"/>
</dbReference>
<dbReference type="PROSITE" id="PS52002">
    <property type="entry name" value="SM"/>
    <property type="match status" value="1"/>
</dbReference>
<dbReference type="PROSITE" id="PS51152">
    <property type="entry name" value="NFYA_HAP2_2"/>
    <property type="match status" value="1"/>
</dbReference>
<evidence type="ECO:0000256" key="1">
    <source>
        <dbReference type="ARBA" id="ARBA00004123"/>
    </source>
</evidence>
<dbReference type="InterPro" id="IPR009604">
    <property type="entry name" value="LsmAD_domain"/>
</dbReference>
<dbReference type="InterPro" id="IPR047575">
    <property type="entry name" value="Sm"/>
</dbReference>
<dbReference type="GO" id="GO:0003677">
    <property type="term" value="F:DNA binding"/>
    <property type="evidence" value="ECO:0007669"/>
    <property type="project" value="UniProtKB-KW"/>
</dbReference>
<dbReference type="GO" id="GO:0016602">
    <property type="term" value="C:CCAAT-binding factor complex"/>
    <property type="evidence" value="ECO:0007669"/>
    <property type="project" value="InterPro"/>
</dbReference>
<gene>
    <name evidence="10" type="ORF">DARMORV10_A05P17720.1</name>
</gene>
<dbReference type="PRINTS" id="PR00616">
    <property type="entry name" value="CCAATSUBUNTB"/>
</dbReference>
<feature type="domain" description="Sm" evidence="9">
    <location>
        <begin position="40"/>
        <end position="125"/>
    </location>
</feature>
<evidence type="ECO:0000256" key="6">
    <source>
        <dbReference type="ARBA" id="ARBA00023242"/>
    </source>
</evidence>
<dbReference type="InterPro" id="IPR025852">
    <property type="entry name" value="SM_dom_ATX"/>
</dbReference>
<protein>
    <submittedName>
        <fullName evidence="10">(rape) hypothetical protein</fullName>
    </submittedName>
</protein>
<dbReference type="EMBL" id="HG994359">
    <property type="protein sequence ID" value="CAF2097250.1"/>
    <property type="molecule type" value="Genomic_DNA"/>
</dbReference>
<dbReference type="Gene3D" id="2.30.30.100">
    <property type="match status" value="1"/>
</dbReference>
<dbReference type="Gene3D" id="6.10.250.2430">
    <property type="match status" value="1"/>
</dbReference>
<dbReference type="InterPro" id="IPR009818">
    <property type="entry name" value="PAM2_motif"/>
</dbReference>
<dbReference type="SMART" id="SM01272">
    <property type="entry name" value="LsmAD"/>
    <property type="match status" value="1"/>
</dbReference>
<name>A0A816TJ95_BRANA</name>
<feature type="compositionally biased region" description="Polar residues" evidence="8">
    <location>
        <begin position="388"/>
        <end position="398"/>
    </location>
</feature>
<dbReference type="GO" id="GO:0005737">
    <property type="term" value="C:cytoplasm"/>
    <property type="evidence" value="ECO:0007669"/>
    <property type="project" value="UniProtKB-ARBA"/>
</dbReference>
<proteinExistence type="predicted"/>
<reference evidence="10" key="1">
    <citation type="submission" date="2021-01" db="EMBL/GenBank/DDBJ databases">
        <authorList>
            <consortium name="Genoscope - CEA"/>
            <person name="William W."/>
        </authorList>
    </citation>
    <scope>NUCLEOTIDE SEQUENCE</scope>
</reference>
<evidence type="ECO:0000259" key="9">
    <source>
        <dbReference type="PROSITE" id="PS52002"/>
    </source>
</evidence>
<evidence type="ECO:0000256" key="3">
    <source>
        <dbReference type="ARBA" id="ARBA00023125"/>
    </source>
</evidence>
<dbReference type="InterPro" id="IPR045117">
    <property type="entry name" value="ATXN2-like"/>
</dbReference>
<dbReference type="PROSITE" id="PS00686">
    <property type="entry name" value="NFYA_HAP2_1"/>
    <property type="match status" value="1"/>
</dbReference>
<dbReference type="InterPro" id="IPR018362">
    <property type="entry name" value="CCAAT-binding_factor_CS"/>
</dbReference>
<feature type="compositionally biased region" description="Polar residues" evidence="8">
    <location>
        <begin position="314"/>
        <end position="326"/>
    </location>
</feature>
<feature type="compositionally biased region" description="Polar residues" evidence="8">
    <location>
        <begin position="1"/>
        <end position="10"/>
    </location>
</feature>
<feature type="region of interest" description="Disordered" evidence="8">
    <location>
        <begin position="1"/>
        <end position="34"/>
    </location>
</feature>
<evidence type="ECO:0000313" key="10">
    <source>
        <dbReference type="EMBL" id="CAF2097250.1"/>
    </source>
</evidence>
<feature type="compositionally biased region" description="Low complexity" evidence="8">
    <location>
        <begin position="722"/>
        <end position="734"/>
    </location>
</feature>
<comment type="subcellular location">
    <subcellularLocation>
        <location evidence="1">Nucleus</location>
    </subcellularLocation>
</comment>
<dbReference type="Pfam" id="PF07145">
    <property type="entry name" value="PAM2"/>
    <property type="match status" value="1"/>
</dbReference>
<comment type="subunit">
    <text evidence="7">Heterotrimeric transcription factor composed of three components, NF-YA, NF-YB and NF-YC. NF-YB and NF-YC must interact and dimerize for NF-YA association and DNA binding.</text>
</comment>